<sequence length="309" mass="35467">MGSVQTFFDIISASEIQDIAKIRNIVLSALQDYTREAGFYQILPILMSPITDPLNHAVYPAEIEYEGRPLKLTASMIFHKQLMLASKQMENIFVLAPNIRLEKATVKSSQNHLLEFSQFDFEMKNASMYDVMAFIDGLVKHVFTEVREKGAENLKNLGRELPEYSEPFPICSTDEMWEKHGKDFENIISKTSSTPVFLTNFKREFYDRETPGSRGVYSNFDLIYPEGYGEALSGAEREFEYEQIVYRMKELDMDMAPYENYLNAAKDGLIPQTAGAGIGIERMLRFITGRDEIREVSFFDRSISSDFAF</sequence>
<evidence type="ECO:0000256" key="5">
    <source>
        <dbReference type="ARBA" id="ARBA00023146"/>
    </source>
</evidence>
<dbReference type="PANTHER" id="PTHR22594">
    <property type="entry name" value="ASPARTYL/LYSYL-TRNA SYNTHETASE"/>
    <property type="match status" value="1"/>
</dbReference>
<feature type="domain" description="Aminoacyl-transfer RNA synthetases class-II family profile" evidence="6">
    <location>
        <begin position="21"/>
        <end position="301"/>
    </location>
</feature>
<evidence type="ECO:0000256" key="3">
    <source>
        <dbReference type="ARBA" id="ARBA00022840"/>
    </source>
</evidence>
<reference evidence="8" key="1">
    <citation type="journal article" date="2019" name="Int. J. Syst. Evol. Microbiol.">
        <title>The Global Catalogue of Microorganisms (GCM) 10K type strain sequencing project: providing services to taxonomists for standard genome sequencing and annotation.</title>
        <authorList>
            <consortium name="The Broad Institute Genomics Platform"/>
            <consortium name="The Broad Institute Genome Sequencing Center for Infectious Disease"/>
            <person name="Wu L."/>
            <person name="Ma J."/>
        </authorList>
    </citation>
    <scope>NUCLEOTIDE SEQUENCE [LARGE SCALE GENOMIC DNA]</scope>
    <source>
        <strain evidence="8">CECT 7297</strain>
    </source>
</reference>
<dbReference type="NCBIfam" id="NF005054">
    <property type="entry name" value="PRK06462.1-4"/>
    <property type="match status" value="1"/>
</dbReference>
<evidence type="ECO:0000256" key="4">
    <source>
        <dbReference type="ARBA" id="ARBA00022917"/>
    </source>
</evidence>
<evidence type="ECO:0000313" key="8">
    <source>
        <dbReference type="Proteomes" id="UP001595798"/>
    </source>
</evidence>
<keyword evidence="8" id="KW-1185">Reference proteome</keyword>
<dbReference type="PANTHER" id="PTHR22594:SF48">
    <property type="entry name" value="ASPARAGINYL-TRNA SYNTHETASE-RELATED PROTEIN (N-TRUNCATION)"/>
    <property type="match status" value="1"/>
</dbReference>
<keyword evidence="5" id="KW-0030">Aminoacyl-tRNA synthetase</keyword>
<dbReference type="Proteomes" id="UP001595798">
    <property type="component" value="Unassembled WGS sequence"/>
</dbReference>
<keyword evidence="2" id="KW-0547">Nucleotide-binding</keyword>
<comment type="caution">
    <text evidence="7">The sequence shown here is derived from an EMBL/GenBank/DDBJ whole genome shotgun (WGS) entry which is preliminary data.</text>
</comment>
<dbReference type="InterPro" id="IPR045864">
    <property type="entry name" value="aa-tRNA-synth_II/BPL/LPL"/>
</dbReference>
<evidence type="ECO:0000256" key="1">
    <source>
        <dbReference type="ARBA" id="ARBA00022598"/>
    </source>
</evidence>
<dbReference type="Gene3D" id="3.30.930.10">
    <property type="entry name" value="Bira Bifunctional Protein, Domain 2"/>
    <property type="match status" value="1"/>
</dbReference>
<evidence type="ECO:0000259" key="6">
    <source>
        <dbReference type="PROSITE" id="PS50862"/>
    </source>
</evidence>
<keyword evidence="3" id="KW-0067">ATP-binding</keyword>
<gene>
    <name evidence="7" type="ORF">ACFOZ5_03505</name>
</gene>
<dbReference type="RefSeq" id="WP_379885458.1">
    <property type="nucleotide sequence ID" value="NZ_JBHSDI010000006.1"/>
</dbReference>
<keyword evidence="1" id="KW-0436">Ligase</keyword>
<proteinExistence type="predicted"/>
<dbReference type="InterPro" id="IPR006195">
    <property type="entry name" value="aa-tRNA-synth_II"/>
</dbReference>
<keyword evidence="4" id="KW-0648">Protein biosynthesis</keyword>
<accession>A0ABV8QCL4</accession>
<dbReference type="SUPFAM" id="SSF55681">
    <property type="entry name" value="Class II aaRS and biotin synthetases"/>
    <property type="match status" value="1"/>
</dbReference>
<evidence type="ECO:0000313" key="7">
    <source>
        <dbReference type="EMBL" id="MFC4258095.1"/>
    </source>
</evidence>
<dbReference type="InterPro" id="IPR004364">
    <property type="entry name" value="Aa-tRNA-synt_II"/>
</dbReference>
<protein>
    <submittedName>
        <fullName evidence="7">Asparagine synthetase A</fullName>
    </submittedName>
</protein>
<dbReference type="Pfam" id="PF00152">
    <property type="entry name" value="tRNA-synt_2"/>
    <property type="match status" value="1"/>
</dbReference>
<dbReference type="PROSITE" id="PS50862">
    <property type="entry name" value="AA_TRNA_LIGASE_II"/>
    <property type="match status" value="1"/>
</dbReference>
<evidence type="ECO:0000256" key="2">
    <source>
        <dbReference type="ARBA" id="ARBA00022741"/>
    </source>
</evidence>
<dbReference type="EMBL" id="JBHSDI010000006">
    <property type="protein sequence ID" value="MFC4258095.1"/>
    <property type="molecule type" value="Genomic_DNA"/>
</dbReference>
<name>A0ABV8QCL4_9GAMM</name>
<organism evidence="7 8">
    <name type="scientific">Marinobacter lacisalsi</name>
    <dbReference type="NCBI Taxonomy" id="475979"/>
    <lineage>
        <taxon>Bacteria</taxon>
        <taxon>Pseudomonadati</taxon>
        <taxon>Pseudomonadota</taxon>
        <taxon>Gammaproteobacteria</taxon>
        <taxon>Pseudomonadales</taxon>
        <taxon>Marinobacteraceae</taxon>
        <taxon>Marinobacter</taxon>
    </lineage>
</organism>